<proteinExistence type="predicted"/>
<dbReference type="InterPro" id="IPR036909">
    <property type="entry name" value="Cyt_c-like_dom_sf"/>
</dbReference>
<keyword evidence="3 4" id="KW-0408">Iron</keyword>
<dbReference type="eggNOG" id="COG3488">
    <property type="taxonomic scope" value="Bacteria"/>
</dbReference>
<protein>
    <submittedName>
        <fullName evidence="6">Thiol oxidoreductase</fullName>
    </submittedName>
</protein>
<comment type="caution">
    <text evidence="6">The sequence shown here is derived from an EMBL/GenBank/DDBJ whole genome shotgun (WGS) entry which is preliminary data.</text>
</comment>
<name>A1ZS50_MICM2</name>
<dbReference type="SUPFAM" id="SSF46626">
    <property type="entry name" value="Cytochrome c"/>
    <property type="match status" value="1"/>
</dbReference>
<dbReference type="Pfam" id="PF06537">
    <property type="entry name" value="DHOR"/>
    <property type="match status" value="1"/>
</dbReference>
<evidence type="ECO:0000256" key="4">
    <source>
        <dbReference type="PROSITE-ProRule" id="PRU00433"/>
    </source>
</evidence>
<organism evidence="6 7">
    <name type="scientific">Microscilla marina ATCC 23134</name>
    <dbReference type="NCBI Taxonomy" id="313606"/>
    <lineage>
        <taxon>Bacteria</taxon>
        <taxon>Pseudomonadati</taxon>
        <taxon>Bacteroidota</taxon>
        <taxon>Cytophagia</taxon>
        <taxon>Cytophagales</taxon>
        <taxon>Microscillaceae</taxon>
        <taxon>Microscilla</taxon>
    </lineage>
</organism>
<gene>
    <name evidence="6" type="ORF">M23134_00739</name>
</gene>
<evidence type="ECO:0000256" key="2">
    <source>
        <dbReference type="ARBA" id="ARBA00022723"/>
    </source>
</evidence>
<dbReference type="PANTHER" id="PTHR30600:SF4">
    <property type="entry name" value="CYTOCHROME C DOMAIN-CONTAINING PROTEIN"/>
    <property type="match status" value="1"/>
</dbReference>
<feature type="domain" description="Cytochrome c" evidence="5">
    <location>
        <begin position="307"/>
        <end position="439"/>
    </location>
</feature>
<evidence type="ECO:0000259" key="5">
    <source>
        <dbReference type="PROSITE" id="PS51007"/>
    </source>
</evidence>
<reference evidence="6 7" key="1">
    <citation type="submission" date="2007-01" db="EMBL/GenBank/DDBJ databases">
        <authorList>
            <person name="Haygood M."/>
            <person name="Podell S."/>
            <person name="Anderson C."/>
            <person name="Hopkinson B."/>
            <person name="Roe K."/>
            <person name="Barbeau K."/>
            <person name="Gaasterland T."/>
            <person name="Ferriera S."/>
            <person name="Johnson J."/>
            <person name="Kravitz S."/>
            <person name="Beeson K."/>
            <person name="Sutton G."/>
            <person name="Rogers Y.-H."/>
            <person name="Friedman R."/>
            <person name="Frazier M."/>
            <person name="Venter J.C."/>
        </authorList>
    </citation>
    <scope>NUCLEOTIDE SEQUENCE [LARGE SCALE GENOMIC DNA]</scope>
    <source>
        <strain evidence="6 7">ATCC 23134</strain>
    </source>
</reference>
<dbReference type="InterPro" id="IPR010538">
    <property type="entry name" value="DHOR"/>
</dbReference>
<evidence type="ECO:0000313" key="7">
    <source>
        <dbReference type="Proteomes" id="UP000004095"/>
    </source>
</evidence>
<dbReference type="PANTHER" id="PTHR30600">
    <property type="entry name" value="CYTOCHROME C PEROXIDASE-RELATED"/>
    <property type="match status" value="1"/>
</dbReference>
<dbReference type="AlphaFoldDB" id="A1ZS50"/>
<dbReference type="InterPro" id="IPR009056">
    <property type="entry name" value="Cyt_c-like_dom"/>
</dbReference>
<evidence type="ECO:0000256" key="3">
    <source>
        <dbReference type="ARBA" id="ARBA00023004"/>
    </source>
</evidence>
<sequence>MLMPEENEELSGGETTVFASSAKAFDKSVRNLSNENFDHFFVGNSFFRNPWVSAPASTTARDGLGPLFNAVSCAGCHVNDGRGTPPAPGGVFESMLIRLSIPGQTEHGGPLGDPTYGNQLNNKHILGVKAEGNVALSYVEVAGKFDDGETYTLRKPVYTFKNLGYGAMSPQILFSPRVAPMIPGLGLLQAINEIDILAQADPNDINKDGVSGRPNYVWDVVKEKKTLGRFGWKANKPTLKQQVAGAFLGDMGITSPLFPNENCTSGQTNCQQAPNGGSPEISAENLDAVTAYNHLVAVPARRNWQDGEVLKGKALFRKIGCMTCHTPKFTTGTLRGFPELSGQVIRPYTDLLLHDMGDDLADNRPDFEATGNEWRTPPLWGIGLVQTVNGHTNFMHDGRARNLQEAILWHGGEGVKAKEAYMKLSKGDRQAVIKFLESL</sequence>
<dbReference type="GO" id="GO:0020037">
    <property type="term" value="F:heme binding"/>
    <property type="evidence" value="ECO:0007669"/>
    <property type="project" value="InterPro"/>
</dbReference>
<dbReference type="InterPro" id="IPR051395">
    <property type="entry name" value="Cytochrome_c_Peroxidase/MauG"/>
</dbReference>
<dbReference type="GO" id="GO:0046872">
    <property type="term" value="F:metal ion binding"/>
    <property type="evidence" value="ECO:0007669"/>
    <property type="project" value="UniProtKB-KW"/>
</dbReference>
<accession>A1ZS50</accession>
<dbReference type="PROSITE" id="PS51007">
    <property type="entry name" value="CYTC"/>
    <property type="match status" value="1"/>
</dbReference>
<dbReference type="Proteomes" id="UP000004095">
    <property type="component" value="Unassembled WGS sequence"/>
</dbReference>
<keyword evidence="1 4" id="KW-0349">Heme</keyword>
<evidence type="ECO:0000256" key="1">
    <source>
        <dbReference type="ARBA" id="ARBA00022617"/>
    </source>
</evidence>
<keyword evidence="7" id="KW-1185">Reference proteome</keyword>
<evidence type="ECO:0000313" key="6">
    <source>
        <dbReference type="EMBL" id="EAY26773.1"/>
    </source>
</evidence>
<dbReference type="Gene3D" id="1.10.760.10">
    <property type="entry name" value="Cytochrome c-like domain"/>
    <property type="match status" value="1"/>
</dbReference>
<dbReference type="GO" id="GO:0004130">
    <property type="term" value="F:cytochrome-c peroxidase activity"/>
    <property type="evidence" value="ECO:0007669"/>
    <property type="project" value="TreeGrafter"/>
</dbReference>
<dbReference type="EMBL" id="AAWS01000030">
    <property type="protein sequence ID" value="EAY26773.1"/>
    <property type="molecule type" value="Genomic_DNA"/>
</dbReference>
<dbReference type="PIRSF" id="PIRSF028099">
    <property type="entry name" value="DUF1111"/>
    <property type="match status" value="1"/>
</dbReference>
<dbReference type="GO" id="GO:0009055">
    <property type="term" value="F:electron transfer activity"/>
    <property type="evidence" value="ECO:0007669"/>
    <property type="project" value="InterPro"/>
</dbReference>
<keyword evidence="2 4" id="KW-0479">Metal-binding</keyword>